<protein>
    <recommendedName>
        <fullName evidence="5">Nuclease</fullName>
    </recommendedName>
</protein>
<dbReference type="InterPro" id="IPR035437">
    <property type="entry name" value="SNase_OB-fold_sf"/>
</dbReference>
<evidence type="ECO:0000313" key="3">
    <source>
        <dbReference type="EMBL" id="OAP34177.1"/>
    </source>
</evidence>
<dbReference type="Gene3D" id="2.40.50.90">
    <property type="match status" value="1"/>
</dbReference>
<proteinExistence type="predicted"/>
<evidence type="ECO:0000313" key="4">
    <source>
        <dbReference type="Proteomes" id="UP000078507"/>
    </source>
</evidence>
<dbReference type="OrthoDB" id="7469880at2"/>
<comment type="caution">
    <text evidence="3">The sequence shown here is derived from an EMBL/GenBank/DDBJ whole genome shotgun (WGS) entry which is preliminary data.</text>
</comment>
<sequence length="242" mass="26287">MAKTSSRRRKRSSSRKGSRGGMAPWYLAAIVLVGGIVAYDHREKLRDLPAGGDVMALFTQSERKAKPPVATRPKEAGLRARAKEEQTGSIARKPALAAPSPLERPVEQLPASPVPSLADSNTFYFCGIRHDNCVIDGDTFLFNGERILLADIDAPETKLAKCDEERSRGSYAKARLRELLNAGKFTLVASGQETDADEAGKPRVVMRDGRSLGDTLISEGLAKRRVARPLSWCSPSGRRVSG</sequence>
<feature type="region of interest" description="Disordered" evidence="1">
    <location>
        <begin position="1"/>
        <end position="20"/>
    </location>
</feature>
<feature type="region of interest" description="Disordered" evidence="1">
    <location>
        <begin position="63"/>
        <end position="113"/>
    </location>
</feature>
<keyword evidence="4" id="KW-1185">Reference proteome</keyword>
<feature type="compositionally biased region" description="Basic residues" evidence="1">
    <location>
        <begin position="1"/>
        <end position="18"/>
    </location>
</feature>
<keyword evidence="2" id="KW-1133">Transmembrane helix</keyword>
<feature type="transmembrane region" description="Helical" evidence="2">
    <location>
        <begin position="21"/>
        <end position="39"/>
    </location>
</feature>
<dbReference type="SUPFAM" id="SSF50199">
    <property type="entry name" value="Staphylococcal nuclease"/>
    <property type="match status" value="1"/>
</dbReference>
<keyword evidence="2" id="KW-0812">Transmembrane</keyword>
<evidence type="ECO:0008006" key="5">
    <source>
        <dbReference type="Google" id="ProtNLM"/>
    </source>
</evidence>
<feature type="compositionally biased region" description="Basic and acidic residues" evidence="1">
    <location>
        <begin position="72"/>
        <end position="86"/>
    </location>
</feature>
<dbReference type="RefSeq" id="WP_066879331.1">
    <property type="nucleotide sequence ID" value="NZ_LNQB01000102.1"/>
</dbReference>
<name>A0A178XG01_SINSA</name>
<accession>A0A178XG01</accession>
<dbReference type="STRING" id="36856.ATB98_22885"/>
<dbReference type="EMBL" id="LNQB01000102">
    <property type="protein sequence ID" value="OAP34177.1"/>
    <property type="molecule type" value="Genomic_DNA"/>
</dbReference>
<gene>
    <name evidence="3" type="ORF">ATB98_22885</name>
</gene>
<dbReference type="Proteomes" id="UP000078507">
    <property type="component" value="Unassembled WGS sequence"/>
</dbReference>
<keyword evidence="2" id="KW-0472">Membrane</keyword>
<evidence type="ECO:0000256" key="1">
    <source>
        <dbReference type="SAM" id="MobiDB-lite"/>
    </source>
</evidence>
<organism evidence="3 4">
    <name type="scientific">Sinorhizobium saheli</name>
    <dbReference type="NCBI Taxonomy" id="36856"/>
    <lineage>
        <taxon>Bacteria</taxon>
        <taxon>Pseudomonadati</taxon>
        <taxon>Pseudomonadota</taxon>
        <taxon>Alphaproteobacteria</taxon>
        <taxon>Hyphomicrobiales</taxon>
        <taxon>Rhizobiaceae</taxon>
        <taxon>Sinorhizobium/Ensifer group</taxon>
        <taxon>Sinorhizobium</taxon>
    </lineage>
</organism>
<evidence type="ECO:0000256" key="2">
    <source>
        <dbReference type="SAM" id="Phobius"/>
    </source>
</evidence>
<reference evidence="3 4" key="1">
    <citation type="submission" date="2015-11" db="EMBL/GenBank/DDBJ databases">
        <title>Ensifer anhuiense sp. nov., an effective nitrogen fixation bacterium with Glycine soja.</title>
        <authorList>
            <person name="Yan H."/>
            <person name="Chen W."/>
        </authorList>
    </citation>
    <scope>NUCLEOTIDE SEQUENCE [LARGE SCALE GENOMIC DNA]</scope>
    <source>
        <strain evidence="3 4">LMG 7837</strain>
    </source>
</reference>
<dbReference type="AlphaFoldDB" id="A0A178XG01"/>